<evidence type="ECO:0000256" key="3">
    <source>
        <dbReference type="ARBA" id="ARBA00023015"/>
    </source>
</evidence>
<evidence type="ECO:0000256" key="4">
    <source>
        <dbReference type="ARBA" id="ARBA00023125"/>
    </source>
</evidence>
<dbReference type="InterPro" id="IPR036388">
    <property type="entry name" value="WH-like_DNA-bd_sf"/>
</dbReference>
<sequence length="485" mass="53004">MDYALLLNQFLEQHQHLGWSRQRLLHECLRAAIKRGALIAGTRLPPSRELASELLMARNTVLYAYEQLATEGYVDASKRGTVVARVRIGHTDIPATSMAATPLLSQRSRVSAALLDTTGMQAFTPGVPALDAFPLMPWRHLQARAWRSVTVAELNYGEPAGEPVLRTAIANYLRVSRGVLCDAEQIFITDGTQASLDLCAHAFTDAGEQVWMENPGYHGARTAFNAAQLRIRGIPVDADGIVPEAGDWQQYPPRLIYVTPSHQYPLGSVLGLARRMALIEQARACNALIMEDDYDSEFRYDGPPLPAMQGLATDAPVLYLGTFSKTMFPALRLAYIVVPRHLVTALSHFLAHAAPRGRAADQLALAEFISSGQFATHLRRMRRFYKQRRDALVTALEYQLGTQASIHGASTGMHLSLTLPADLADTDISKRAAELGIVAQALSAHAAEHGKLIASSNGLILGYAQIPAADMEEAVRQLTKAIQTI</sequence>
<dbReference type="PANTHER" id="PTHR46577">
    <property type="entry name" value="HTH-TYPE TRANSCRIPTIONAL REGULATORY PROTEIN GABR"/>
    <property type="match status" value="1"/>
</dbReference>
<evidence type="ECO:0000313" key="7">
    <source>
        <dbReference type="EMBL" id="PXX41561.1"/>
    </source>
</evidence>
<dbReference type="Gene3D" id="3.40.640.10">
    <property type="entry name" value="Type I PLP-dependent aspartate aminotransferase-like (Major domain)"/>
    <property type="match status" value="1"/>
</dbReference>
<reference evidence="7 8" key="1">
    <citation type="submission" date="2018-05" db="EMBL/GenBank/DDBJ databases">
        <title>Genomic Encyclopedia of Type Strains, Phase IV (KMG-IV): sequencing the most valuable type-strain genomes for metagenomic binning, comparative biology and taxonomic classification.</title>
        <authorList>
            <person name="Goeker M."/>
        </authorList>
    </citation>
    <scope>NUCLEOTIDE SEQUENCE [LARGE SCALE GENOMIC DNA]</scope>
    <source>
        <strain evidence="7 8">DSM 19792</strain>
    </source>
</reference>
<dbReference type="PANTHER" id="PTHR46577:SF1">
    <property type="entry name" value="HTH-TYPE TRANSCRIPTIONAL REGULATORY PROTEIN GABR"/>
    <property type="match status" value="1"/>
</dbReference>
<accession>A0A318J4E2</accession>
<evidence type="ECO:0000256" key="1">
    <source>
        <dbReference type="ARBA" id="ARBA00005384"/>
    </source>
</evidence>
<evidence type="ECO:0000256" key="2">
    <source>
        <dbReference type="ARBA" id="ARBA00022898"/>
    </source>
</evidence>
<dbReference type="OrthoDB" id="9804020at2"/>
<dbReference type="InterPro" id="IPR015424">
    <property type="entry name" value="PyrdxlP-dep_Trfase"/>
</dbReference>
<evidence type="ECO:0000313" key="8">
    <source>
        <dbReference type="Proteomes" id="UP000247792"/>
    </source>
</evidence>
<dbReference type="RefSeq" id="WP_110256786.1">
    <property type="nucleotide sequence ID" value="NZ_QJKB01000007.1"/>
</dbReference>
<dbReference type="Pfam" id="PF00392">
    <property type="entry name" value="GntR"/>
    <property type="match status" value="1"/>
</dbReference>
<keyword evidence="3" id="KW-0805">Transcription regulation</keyword>
<dbReference type="AlphaFoldDB" id="A0A318J4E2"/>
<proteinExistence type="inferred from homology"/>
<comment type="similarity">
    <text evidence="1">In the C-terminal section; belongs to the class-I pyridoxal-phosphate-dependent aminotransferase family.</text>
</comment>
<organism evidence="7 8">
    <name type="scientific">Undibacterium pigrum</name>
    <dbReference type="NCBI Taxonomy" id="401470"/>
    <lineage>
        <taxon>Bacteria</taxon>
        <taxon>Pseudomonadati</taxon>
        <taxon>Pseudomonadota</taxon>
        <taxon>Betaproteobacteria</taxon>
        <taxon>Burkholderiales</taxon>
        <taxon>Oxalobacteraceae</taxon>
        <taxon>Undibacterium</taxon>
    </lineage>
</organism>
<keyword evidence="2" id="KW-0663">Pyridoxal phosphate</keyword>
<evidence type="ECO:0000259" key="6">
    <source>
        <dbReference type="PROSITE" id="PS50949"/>
    </source>
</evidence>
<dbReference type="Pfam" id="PF00155">
    <property type="entry name" value="Aminotran_1_2"/>
    <property type="match status" value="1"/>
</dbReference>
<dbReference type="Proteomes" id="UP000247792">
    <property type="component" value="Unassembled WGS sequence"/>
</dbReference>
<dbReference type="InterPro" id="IPR015421">
    <property type="entry name" value="PyrdxlP-dep_Trfase_major"/>
</dbReference>
<dbReference type="GO" id="GO:0003677">
    <property type="term" value="F:DNA binding"/>
    <property type="evidence" value="ECO:0007669"/>
    <property type="project" value="UniProtKB-KW"/>
</dbReference>
<dbReference type="GO" id="GO:0030170">
    <property type="term" value="F:pyridoxal phosphate binding"/>
    <property type="evidence" value="ECO:0007669"/>
    <property type="project" value="InterPro"/>
</dbReference>
<dbReference type="CDD" id="cd07377">
    <property type="entry name" value="WHTH_GntR"/>
    <property type="match status" value="1"/>
</dbReference>
<dbReference type="InterPro" id="IPR051446">
    <property type="entry name" value="HTH_trans_reg/aminotransferase"/>
</dbReference>
<dbReference type="CDD" id="cd00609">
    <property type="entry name" value="AAT_like"/>
    <property type="match status" value="1"/>
</dbReference>
<dbReference type="EMBL" id="QJKB01000007">
    <property type="protein sequence ID" value="PXX41561.1"/>
    <property type="molecule type" value="Genomic_DNA"/>
</dbReference>
<keyword evidence="8" id="KW-1185">Reference proteome</keyword>
<keyword evidence="5" id="KW-0804">Transcription</keyword>
<comment type="caution">
    <text evidence="7">The sequence shown here is derived from an EMBL/GenBank/DDBJ whole genome shotgun (WGS) entry which is preliminary data.</text>
</comment>
<dbReference type="InterPro" id="IPR000524">
    <property type="entry name" value="Tscrpt_reg_HTH_GntR"/>
</dbReference>
<dbReference type="Gene3D" id="1.10.10.10">
    <property type="entry name" value="Winged helix-like DNA-binding domain superfamily/Winged helix DNA-binding domain"/>
    <property type="match status" value="1"/>
</dbReference>
<dbReference type="PROSITE" id="PS50949">
    <property type="entry name" value="HTH_GNTR"/>
    <property type="match status" value="1"/>
</dbReference>
<dbReference type="InterPro" id="IPR036390">
    <property type="entry name" value="WH_DNA-bd_sf"/>
</dbReference>
<gene>
    <name evidence="7" type="ORF">DFR42_107212</name>
</gene>
<evidence type="ECO:0000256" key="5">
    <source>
        <dbReference type="ARBA" id="ARBA00023163"/>
    </source>
</evidence>
<feature type="domain" description="HTH gntR-type" evidence="6">
    <location>
        <begin position="19"/>
        <end position="86"/>
    </location>
</feature>
<dbReference type="GO" id="GO:0003700">
    <property type="term" value="F:DNA-binding transcription factor activity"/>
    <property type="evidence" value="ECO:0007669"/>
    <property type="project" value="InterPro"/>
</dbReference>
<dbReference type="SUPFAM" id="SSF46785">
    <property type="entry name" value="Winged helix' DNA-binding domain"/>
    <property type="match status" value="1"/>
</dbReference>
<name>A0A318J4E2_9BURK</name>
<dbReference type="SUPFAM" id="SSF53383">
    <property type="entry name" value="PLP-dependent transferases"/>
    <property type="match status" value="1"/>
</dbReference>
<keyword evidence="4" id="KW-0238">DNA-binding</keyword>
<dbReference type="SMART" id="SM00345">
    <property type="entry name" value="HTH_GNTR"/>
    <property type="match status" value="1"/>
</dbReference>
<dbReference type="InterPro" id="IPR004839">
    <property type="entry name" value="Aminotransferase_I/II_large"/>
</dbReference>
<protein>
    <submittedName>
        <fullName evidence="7">GntR family transcriptional regulator</fullName>
    </submittedName>
</protein>